<dbReference type="InterPro" id="IPR034163">
    <property type="entry name" value="Aspergillopepsin-like_cat_dom"/>
</dbReference>
<feature type="region of interest" description="Disordered" evidence="7">
    <location>
        <begin position="336"/>
        <end position="359"/>
    </location>
</feature>
<dbReference type="Pfam" id="PF00026">
    <property type="entry name" value="Asp"/>
    <property type="match status" value="2"/>
</dbReference>
<dbReference type="InterPro" id="IPR033121">
    <property type="entry name" value="PEPTIDASE_A1"/>
</dbReference>
<comment type="caution">
    <text evidence="10">The sequence shown here is derived from an EMBL/GenBank/DDBJ whole genome shotgun (WGS) entry which is preliminary data.</text>
</comment>
<dbReference type="GO" id="GO:0006508">
    <property type="term" value="P:proteolysis"/>
    <property type="evidence" value="ECO:0007669"/>
    <property type="project" value="UniProtKB-KW"/>
</dbReference>
<dbReference type="PROSITE" id="PS51767">
    <property type="entry name" value="PEPTIDASE_A1"/>
    <property type="match status" value="1"/>
</dbReference>
<reference evidence="10" key="1">
    <citation type="journal article" date="2023" name="Mol. Phylogenet. Evol.">
        <title>Genome-scale phylogeny and comparative genomics of the fungal order Sordariales.</title>
        <authorList>
            <person name="Hensen N."/>
            <person name="Bonometti L."/>
            <person name="Westerberg I."/>
            <person name="Brannstrom I.O."/>
            <person name="Guillou S."/>
            <person name="Cros-Aarteil S."/>
            <person name="Calhoun S."/>
            <person name="Haridas S."/>
            <person name="Kuo A."/>
            <person name="Mondo S."/>
            <person name="Pangilinan J."/>
            <person name="Riley R."/>
            <person name="LaButti K."/>
            <person name="Andreopoulos B."/>
            <person name="Lipzen A."/>
            <person name="Chen C."/>
            <person name="Yan M."/>
            <person name="Daum C."/>
            <person name="Ng V."/>
            <person name="Clum A."/>
            <person name="Steindorff A."/>
            <person name="Ohm R.A."/>
            <person name="Martin F."/>
            <person name="Silar P."/>
            <person name="Natvig D.O."/>
            <person name="Lalanne C."/>
            <person name="Gautier V."/>
            <person name="Ament-Velasquez S.L."/>
            <person name="Kruys A."/>
            <person name="Hutchinson M.I."/>
            <person name="Powell A.J."/>
            <person name="Barry K."/>
            <person name="Miller A.N."/>
            <person name="Grigoriev I.V."/>
            <person name="Debuchy R."/>
            <person name="Gladieux P."/>
            <person name="Hiltunen Thoren M."/>
            <person name="Johannesson H."/>
        </authorList>
    </citation>
    <scope>NUCLEOTIDE SEQUENCE</scope>
    <source>
        <strain evidence="10">FGSC 1904</strain>
    </source>
</reference>
<evidence type="ECO:0000256" key="6">
    <source>
        <dbReference type="RuleBase" id="RU000454"/>
    </source>
</evidence>
<feature type="active site" evidence="5">
    <location>
        <position position="140"/>
    </location>
</feature>
<comment type="similarity">
    <text evidence="1 6">Belongs to the peptidase A1 family.</text>
</comment>
<dbReference type="PANTHER" id="PTHR47966:SF2">
    <property type="entry name" value="ASPERGILLOPEPSIN-1-RELATED"/>
    <property type="match status" value="1"/>
</dbReference>
<feature type="chain" id="PRO_5042120066" evidence="8">
    <location>
        <begin position="23"/>
        <end position="548"/>
    </location>
</feature>
<reference evidence="10" key="2">
    <citation type="submission" date="2023-07" db="EMBL/GenBank/DDBJ databases">
        <authorList>
            <consortium name="Lawrence Berkeley National Laboratory"/>
            <person name="Haridas S."/>
            <person name="Hensen N."/>
            <person name="Bonometti L."/>
            <person name="Westerberg I."/>
            <person name="Brannstrom I.O."/>
            <person name="Guillou S."/>
            <person name="Cros-Aarteil S."/>
            <person name="Calhoun S."/>
            <person name="Kuo A."/>
            <person name="Mondo S."/>
            <person name="Pangilinan J."/>
            <person name="Riley R."/>
            <person name="LaButti K."/>
            <person name="Andreopoulos B."/>
            <person name="Lipzen A."/>
            <person name="Chen C."/>
            <person name="Yanf M."/>
            <person name="Daum C."/>
            <person name="Ng V."/>
            <person name="Clum A."/>
            <person name="Steindorff A."/>
            <person name="Ohm R."/>
            <person name="Martin F."/>
            <person name="Silar P."/>
            <person name="Natvig D."/>
            <person name="Lalanne C."/>
            <person name="Gautier V."/>
            <person name="Ament-velasquez S.L."/>
            <person name="Kruys A."/>
            <person name="Hutchinson M.I."/>
            <person name="Powell A.J."/>
            <person name="Barry K."/>
            <person name="Miller A.N."/>
            <person name="Grigoriev I.V."/>
            <person name="Debuchy R."/>
            <person name="Gladieux P."/>
            <person name="Thoren M.H."/>
            <person name="Johannesson H."/>
        </authorList>
    </citation>
    <scope>NUCLEOTIDE SEQUENCE</scope>
    <source>
        <strain evidence="10">FGSC 1904</strain>
    </source>
</reference>
<keyword evidence="11" id="KW-1185">Reference proteome</keyword>
<dbReference type="CDD" id="cd06097">
    <property type="entry name" value="Aspergillopepsin_like"/>
    <property type="match status" value="1"/>
</dbReference>
<dbReference type="Proteomes" id="UP001281003">
    <property type="component" value="Unassembled WGS sequence"/>
</dbReference>
<name>A0AAE0PBB4_SORBR</name>
<feature type="signal peptide" evidence="8">
    <location>
        <begin position="1"/>
        <end position="22"/>
    </location>
</feature>
<feature type="domain" description="Peptidase A1" evidence="9">
    <location>
        <begin position="122"/>
        <end position="544"/>
    </location>
</feature>
<dbReference type="Gene3D" id="2.40.70.10">
    <property type="entry name" value="Acid Proteases"/>
    <property type="match status" value="2"/>
</dbReference>
<dbReference type="PANTHER" id="PTHR47966">
    <property type="entry name" value="BETA-SITE APP-CLEAVING ENZYME, ISOFORM A-RELATED"/>
    <property type="match status" value="1"/>
</dbReference>
<sequence>MEFSVLISTLLLLAGHSLAALASPGSHHDLRRDSKKSGSFSLSAHYNPAFHSVHHDQPSNHGLASYYKSLARLNIKRESLPFGLKDAVSVKKSSSNNDKPKDGPAGASSSLPTTPFWEEREYLTPLTVGTPPQSVLVNLDTGSISFWVLSSETFIANKTLRALYDIGKSTTAEKVVNASWASHYADGSYAAGNVYHDTLRLGAVEIPKAVVQSALEVSLDLASDLATSGIMGLSYNMSSEVHPLGTETTIVEQLYERLTEPLMTVDLRTAANGTYSFGVIPPLPSPKEKGQRAQYKGDIHYFPLSPSEFWQTQYSLFAIANATYQSEWMTGLENFDFNTGTHTTPPPGPTSTSSAPGGTATSKIVLREAIIDTGTSIILLPDSIVDKYYSYVPGAVYRSAYNVWTYPCDLAVPVHTRSTPPSGTGVAETNDDGKGPGPAPKEKPVLPDFKVSFGAKGGYHATVPGSLMNFSVISILDYESADGTSRPVSLPVGGKEKKGGDPEEITVCMGGIQSNMGMDMGIFGDTFLKAVFVVLDMRGRVGFADKEL</sequence>
<dbReference type="InterPro" id="IPR021109">
    <property type="entry name" value="Peptidase_aspartic_dom_sf"/>
</dbReference>
<evidence type="ECO:0000256" key="2">
    <source>
        <dbReference type="ARBA" id="ARBA00022670"/>
    </source>
</evidence>
<evidence type="ECO:0000256" key="5">
    <source>
        <dbReference type="PIRSR" id="PIRSR601461-1"/>
    </source>
</evidence>
<accession>A0AAE0PBB4</accession>
<evidence type="ECO:0000256" key="7">
    <source>
        <dbReference type="SAM" id="MobiDB-lite"/>
    </source>
</evidence>
<protein>
    <submittedName>
        <fullName evidence="10">Aspartic peptidase domain-containing protein</fullName>
    </submittedName>
</protein>
<feature type="region of interest" description="Disordered" evidence="7">
    <location>
        <begin position="482"/>
        <end position="502"/>
    </location>
</feature>
<evidence type="ECO:0000259" key="9">
    <source>
        <dbReference type="PROSITE" id="PS51767"/>
    </source>
</evidence>
<feature type="compositionally biased region" description="Low complexity" evidence="7">
    <location>
        <begin position="350"/>
        <end position="359"/>
    </location>
</feature>
<keyword evidence="8" id="KW-0732">Signal</keyword>
<keyword evidence="3 6" id="KW-0064">Aspartyl protease</keyword>
<feature type="region of interest" description="Disordered" evidence="7">
    <location>
        <begin position="91"/>
        <end position="113"/>
    </location>
</feature>
<evidence type="ECO:0000256" key="8">
    <source>
        <dbReference type="SAM" id="SignalP"/>
    </source>
</evidence>
<evidence type="ECO:0000256" key="1">
    <source>
        <dbReference type="ARBA" id="ARBA00007447"/>
    </source>
</evidence>
<keyword evidence="2 6" id="KW-0645">Protease</keyword>
<evidence type="ECO:0000256" key="3">
    <source>
        <dbReference type="ARBA" id="ARBA00022750"/>
    </source>
</evidence>
<dbReference type="AlphaFoldDB" id="A0AAE0PBB4"/>
<dbReference type="SUPFAM" id="SSF50630">
    <property type="entry name" value="Acid proteases"/>
    <property type="match status" value="1"/>
</dbReference>
<evidence type="ECO:0000313" key="11">
    <source>
        <dbReference type="Proteomes" id="UP001281003"/>
    </source>
</evidence>
<dbReference type="InterPro" id="IPR001461">
    <property type="entry name" value="Aspartic_peptidase_A1"/>
</dbReference>
<dbReference type="PRINTS" id="PR00792">
    <property type="entry name" value="PEPSIN"/>
</dbReference>
<keyword evidence="4 6" id="KW-0378">Hydrolase</keyword>
<evidence type="ECO:0000313" key="10">
    <source>
        <dbReference type="EMBL" id="KAK3396733.1"/>
    </source>
</evidence>
<dbReference type="InterPro" id="IPR001969">
    <property type="entry name" value="Aspartic_peptidase_AS"/>
</dbReference>
<dbReference type="EMBL" id="JAUTDP010000008">
    <property type="protein sequence ID" value="KAK3396733.1"/>
    <property type="molecule type" value="Genomic_DNA"/>
</dbReference>
<dbReference type="GO" id="GO:0004190">
    <property type="term" value="F:aspartic-type endopeptidase activity"/>
    <property type="evidence" value="ECO:0007669"/>
    <property type="project" value="UniProtKB-KW"/>
</dbReference>
<organism evidence="10 11">
    <name type="scientific">Sordaria brevicollis</name>
    <dbReference type="NCBI Taxonomy" id="83679"/>
    <lineage>
        <taxon>Eukaryota</taxon>
        <taxon>Fungi</taxon>
        <taxon>Dikarya</taxon>
        <taxon>Ascomycota</taxon>
        <taxon>Pezizomycotina</taxon>
        <taxon>Sordariomycetes</taxon>
        <taxon>Sordariomycetidae</taxon>
        <taxon>Sordariales</taxon>
        <taxon>Sordariaceae</taxon>
        <taxon>Sordaria</taxon>
    </lineage>
</organism>
<evidence type="ECO:0000256" key="4">
    <source>
        <dbReference type="ARBA" id="ARBA00022801"/>
    </source>
</evidence>
<feature type="active site" evidence="5">
    <location>
        <position position="372"/>
    </location>
</feature>
<proteinExistence type="inferred from homology"/>
<dbReference type="PROSITE" id="PS00141">
    <property type="entry name" value="ASP_PROTEASE"/>
    <property type="match status" value="1"/>
</dbReference>
<gene>
    <name evidence="10" type="ORF">B0T20DRAFT_242398</name>
</gene>
<feature type="region of interest" description="Disordered" evidence="7">
    <location>
        <begin position="417"/>
        <end position="444"/>
    </location>
</feature>